<evidence type="ECO:0000256" key="3">
    <source>
        <dbReference type="SAM" id="SignalP"/>
    </source>
</evidence>
<dbReference type="Proteomes" id="UP000254866">
    <property type="component" value="Unassembled WGS sequence"/>
</dbReference>
<evidence type="ECO:0000313" key="4">
    <source>
        <dbReference type="EMBL" id="RDL40053.1"/>
    </source>
</evidence>
<keyword evidence="2" id="KW-1133">Transmembrane helix</keyword>
<accession>A0A370TX05</accession>
<keyword evidence="2" id="KW-0812">Transmembrane</keyword>
<dbReference type="GeneID" id="43592881"/>
<keyword evidence="3" id="KW-0732">Signal</keyword>
<feature type="region of interest" description="Disordered" evidence="1">
    <location>
        <begin position="201"/>
        <end position="294"/>
    </location>
</feature>
<dbReference type="RefSeq" id="XP_031872709.1">
    <property type="nucleotide sequence ID" value="XM_032008655.1"/>
</dbReference>
<gene>
    <name evidence="4" type="ORF">BP5553_00032</name>
</gene>
<proteinExistence type="predicted"/>
<evidence type="ECO:0000256" key="1">
    <source>
        <dbReference type="SAM" id="MobiDB-lite"/>
    </source>
</evidence>
<evidence type="ECO:0000313" key="5">
    <source>
        <dbReference type="Proteomes" id="UP000254866"/>
    </source>
</evidence>
<feature type="transmembrane region" description="Helical" evidence="2">
    <location>
        <begin position="162"/>
        <end position="183"/>
    </location>
</feature>
<dbReference type="AlphaFoldDB" id="A0A370TX05"/>
<sequence length="294" mass="30914">MFSRKISLPLLHLALLPFLTYLSHAQQVADGAIVPFKSSLPACASKCGPLFDVQGACAPPNIPTASSSCFCGDARLAAFTTTSGTEGVSSVCGATSCTQASDLQSIKTWYQSFCKKDSGSGSGSGTTTTATPGATSTSSGSSTGKSSIGEGGKSWISTHYQWVIMVAVIFFGLMAIWIGACIWRKRYIRKKERAFEMRPPAVPWGPTQSPAMTPPYVDGTADASRSSVRSSMRRGEKSQGVGAEGYYSPSPLGLGATDGGHYKEATAQDLPLATPADGTTENRGSRGWLRKNRP</sequence>
<dbReference type="EMBL" id="NPIC01000001">
    <property type="protein sequence ID" value="RDL40053.1"/>
    <property type="molecule type" value="Genomic_DNA"/>
</dbReference>
<protein>
    <recommendedName>
        <fullName evidence="6">Integral membrane protein</fullName>
    </recommendedName>
</protein>
<keyword evidence="2" id="KW-0472">Membrane</keyword>
<comment type="caution">
    <text evidence="4">The sequence shown here is derived from an EMBL/GenBank/DDBJ whole genome shotgun (WGS) entry which is preliminary data.</text>
</comment>
<feature type="chain" id="PRO_5016745112" description="Integral membrane protein" evidence="3">
    <location>
        <begin position="26"/>
        <end position="294"/>
    </location>
</feature>
<keyword evidence="5" id="KW-1185">Reference proteome</keyword>
<organism evidence="4 5">
    <name type="scientific">Venustampulla echinocandica</name>
    <dbReference type="NCBI Taxonomy" id="2656787"/>
    <lineage>
        <taxon>Eukaryota</taxon>
        <taxon>Fungi</taxon>
        <taxon>Dikarya</taxon>
        <taxon>Ascomycota</taxon>
        <taxon>Pezizomycotina</taxon>
        <taxon>Leotiomycetes</taxon>
        <taxon>Helotiales</taxon>
        <taxon>Pleuroascaceae</taxon>
        <taxon>Venustampulla</taxon>
    </lineage>
</organism>
<name>A0A370TX05_9HELO</name>
<reference evidence="4 5" key="1">
    <citation type="journal article" date="2018" name="IMA Fungus">
        <title>IMA Genome-F 9: Draft genome sequence of Annulohypoxylon stygium, Aspergillus mulundensis, Berkeleyomyces basicola (syn. Thielaviopsis basicola), Ceratocystis smalleyi, two Cercospora beticola strains, Coleophoma cylindrospora, Fusarium fracticaudum, Phialophora cf. hyalina, and Morchella septimelata.</title>
        <authorList>
            <person name="Wingfield B.D."/>
            <person name="Bills G.F."/>
            <person name="Dong Y."/>
            <person name="Huang W."/>
            <person name="Nel W.J."/>
            <person name="Swalarsk-Parry B.S."/>
            <person name="Vaghefi N."/>
            <person name="Wilken P.M."/>
            <person name="An Z."/>
            <person name="de Beer Z.W."/>
            <person name="De Vos L."/>
            <person name="Chen L."/>
            <person name="Duong T.A."/>
            <person name="Gao Y."/>
            <person name="Hammerbacher A."/>
            <person name="Kikkert J.R."/>
            <person name="Li Y."/>
            <person name="Li H."/>
            <person name="Li K."/>
            <person name="Li Q."/>
            <person name="Liu X."/>
            <person name="Ma X."/>
            <person name="Naidoo K."/>
            <person name="Pethybridge S.J."/>
            <person name="Sun J."/>
            <person name="Steenkamp E.T."/>
            <person name="van der Nest M.A."/>
            <person name="van Wyk S."/>
            <person name="Wingfield M.J."/>
            <person name="Xiong C."/>
            <person name="Yue Q."/>
            <person name="Zhang X."/>
        </authorList>
    </citation>
    <scope>NUCLEOTIDE SEQUENCE [LARGE SCALE GENOMIC DNA]</scope>
    <source>
        <strain evidence="4 5">BP 5553</strain>
    </source>
</reference>
<dbReference type="OrthoDB" id="5426355at2759"/>
<feature type="signal peptide" evidence="3">
    <location>
        <begin position="1"/>
        <end position="25"/>
    </location>
</feature>
<evidence type="ECO:0000256" key="2">
    <source>
        <dbReference type="SAM" id="Phobius"/>
    </source>
</evidence>
<feature type="region of interest" description="Disordered" evidence="1">
    <location>
        <begin position="116"/>
        <end position="148"/>
    </location>
</feature>
<evidence type="ECO:0008006" key="6">
    <source>
        <dbReference type="Google" id="ProtNLM"/>
    </source>
</evidence>
<feature type="compositionally biased region" description="Low complexity" evidence="1">
    <location>
        <begin position="125"/>
        <end position="148"/>
    </location>
</feature>